<dbReference type="InterPro" id="IPR018957">
    <property type="entry name" value="Znf_C3HC4_RING-type"/>
</dbReference>
<dbReference type="InterPro" id="IPR037197">
    <property type="entry name" value="WWE_dom_sf"/>
</dbReference>
<dbReference type="SUPFAM" id="SSF117839">
    <property type="entry name" value="WWE domain"/>
    <property type="match status" value="2"/>
</dbReference>
<comment type="catalytic activity">
    <reaction evidence="1 11">
        <text>S-ubiquitinyl-[E2 ubiquitin-conjugating enzyme]-L-cysteine + [acceptor protein]-L-lysine = [E2 ubiquitin-conjugating enzyme]-L-cysteine + N(6)-ubiquitinyl-[acceptor protein]-L-lysine.</text>
        <dbReference type="EC" id="2.3.2.27"/>
    </reaction>
</comment>
<feature type="compositionally biased region" description="Polar residues" evidence="12">
    <location>
        <begin position="341"/>
        <end position="351"/>
    </location>
</feature>
<evidence type="ECO:0000259" key="13">
    <source>
        <dbReference type="PROSITE" id="PS50089"/>
    </source>
</evidence>
<keyword evidence="4 11" id="KW-0808">Transferase</keyword>
<keyword evidence="8 11" id="KW-0862">Zinc</keyword>
<sequence length="622" mass="68789">MAGVVVWSYKNNRDLWSVYEPNVSSELEKLFCQRHQQNVNLGTISPNLSCYEVNFLQMTQRTISSGSVRDIKRNVCDPASAVGQGVIWEFEGDQPSQWSTYDLETMDVIESGFSKMNQLNTLMLDLRQTHVHLPYVIDFGTMTQIRVETGRVRRIQRRPLTQVFTPVSSHSFGLASTGLPLQSSFQGHANWQSLQHVPKSHTTKSKTRHQPYTINNKSGTVAPSGVNGAYRVSGAPSNITSQVLQVQSQTSQTAGPLTRRKLQQTVGSHHSTMHQQSLVQHAVSQQVYNPQPFLQHAVHNLHLSGPYQHLFGHVPVSGSLASFSYPSPSIVQPLTVSSGNTVHQSLTHQQMSRPSSTSSLSSSSSSMSVSSSQGSESLPSVFKISIGKSKKTKGKAGLEVLKKYMSSVHTNLDTNDCSICFDKLSEASSYGEGHVDAHATVQLIKCGHQFHKLCLLEMYNRSHKDDSLQCPSCKMIYGEKTGICPPGYMNWRVVHDLALSGYEGHGTIIVSYHISPGIQGPEHPSPGQAYSARGFPRQGFLPDCDKGRKVLKLLMEAFKRRLMFTIATSNTTGEINTVTWNEIHHKTEPHGNHSGHGYPDPQYLDNVLMELAAHGVTEDCLR</sequence>
<evidence type="ECO:0000256" key="7">
    <source>
        <dbReference type="ARBA" id="ARBA00022771"/>
    </source>
</evidence>
<comment type="similarity">
    <text evidence="3 11">Belongs to the Deltex family.</text>
</comment>
<dbReference type="InterPro" id="IPR001841">
    <property type="entry name" value="Znf_RING"/>
</dbReference>
<evidence type="ECO:0000256" key="9">
    <source>
        <dbReference type="ARBA" id="ARBA00022976"/>
    </source>
</evidence>
<keyword evidence="11" id="KW-0963">Cytoplasm</keyword>
<dbReference type="PROSITE" id="PS50089">
    <property type="entry name" value="ZF_RING_2"/>
    <property type="match status" value="1"/>
</dbReference>
<dbReference type="Gene3D" id="3.30.390.130">
    <property type="match status" value="1"/>
</dbReference>
<name>A0A0B7AIV6_9EUPU</name>
<dbReference type="EC" id="2.3.2.27" evidence="11"/>
<dbReference type="SMART" id="SM00184">
    <property type="entry name" value="RING"/>
    <property type="match status" value="1"/>
</dbReference>
<dbReference type="PANTHER" id="PTHR12622">
    <property type="entry name" value="DELTEX-RELATED"/>
    <property type="match status" value="1"/>
</dbReference>
<dbReference type="Pfam" id="PF18102">
    <property type="entry name" value="DTC"/>
    <property type="match status" value="1"/>
</dbReference>
<evidence type="ECO:0000256" key="10">
    <source>
        <dbReference type="PROSITE-ProRule" id="PRU00175"/>
    </source>
</evidence>
<feature type="compositionally biased region" description="Basic residues" evidence="12">
    <location>
        <begin position="200"/>
        <end position="209"/>
    </location>
</feature>
<keyword evidence="7 10" id="KW-0863">Zinc-finger</keyword>
<feature type="compositionally biased region" description="Low complexity" evidence="12">
    <location>
        <begin position="352"/>
        <end position="375"/>
    </location>
</feature>
<dbReference type="Gene3D" id="3.30.40.10">
    <property type="entry name" value="Zinc/RING finger domain, C3HC4 (zinc finger)"/>
    <property type="match status" value="1"/>
</dbReference>
<evidence type="ECO:0000256" key="1">
    <source>
        <dbReference type="ARBA" id="ARBA00000900"/>
    </source>
</evidence>
<feature type="region of interest" description="Disordered" evidence="12">
    <location>
        <begin position="200"/>
        <end position="220"/>
    </location>
</feature>
<dbReference type="CDD" id="cd09633">
    <property type="entry name" value="Deltex_C"/>
    <property type="match status" value="1"/>
</dbReference>
<evidence type="ECO:0000313" key="15">
    <source>
        <dbReference type="EMBL" id="CEK79976.1"/>
    </source>
</evidence>
<feature type="region of interest" description="Disordered" evidence="12">
    <location>
        <begin position="341"/>
        <end position="375"/>
    </location>
</feature>
<reference evidence="15" key="1">
    <citation type="submission" date="2014-12" db="EMBL/GenBank/DDBJ databases">
        <title>Insight into the proteome of Arion vulgaris.</title>
        <authorList>
            <person name="Aradska J."/>
            <person name="Bulat T."/>
            <person name="Smidak R."/>
            <person name="Sarate P."/>
            <person name="Gangsoo J."/>
            <person name="Sialana F."/>
            <person name="Bilban M."/>
            <person name="Lubec G."/>
        </authorList>
    </citation>
    <scope>NUCLEOTIDE SEQUENCE</scope>
    <source>
        <tissue evidence="15">Skin</tissue>
    </source>
</reference>
<dbReference type="InterPro" id="IPR039398">
    <property type="entry name" value="Deltex_fam"/>
</dbReference>
<evidence type="ECO:0000256" key="2">
    <source>
        <dbReference type="ARBA" id="ARBA00004906"/>
    </source>
</evidence>
<evidence type="ECO:0000259" key="14">
    <source>
        <dbReference type="PROSITE" id="PS50918"/>
    </source>
</evidence>
<evidence type="ECO:0000256" key="8">
    <source>
        <dbReference type="ARBA" id="ARBA00022833"/>
    </source>
</evidence>
<keyword evidence="5 11" id="KW-0479">Metal-binding</keyword>
<dbReference type="Pfam" id="PF02825">
    <property type="entry name" value="WWE"/>
    <property type="match status" value="2"/>
</dbReference>
<dbReference type="GO" id="GO:0008270">
    <property type="term" value="F:zinc ion binding"/>
    <property type="evidence" value="ECO:0007669"/>
    <property type="project" value="UniProtKB-KW"/>
</dbReference>
<dbReference type="GO" id="GO:0016567">
    <property type="term" value="P:protein ubiquitination"/>
    <property type="evidence" value="ECO:0007669"/>
    <property type="project" value="UniProtKB-UniRule"/>
</dbReference>
<evidence type="ECO:0000256" key="3">
    <source>
        <dbReference type="ARBA" id="ARBA00009413"/>
    </source>
</evidence>
<keyword evidence="9" id="KW-0914">Notch signaling pathway</keyword>
<organism evidence="15">
    <name type="scientific">Arion vulgaris</name>
    <dbReference type="NCBI Taxonomy" id="1028688"/>
    <lineage>
        <taxon>Eukaryota</taxon>
        <taxon>Metazoa</taxon>
        <taxon>Spiralia</taxon>
        <taxon>Lophotrochozoa</taxon>
        <taxon>Mollusca</taxon>
        <taxon>Gastropoda</taxon>
        <taxon>Heterobranchia</taxon>
        <taxon>Euthyneura</taxon>
        <taxon>Panpulmonata</taxon>
        <taxon>Eupulmonata</taxon>
        <taxon>Stylommatophora</taxon>
        <taxon>Helicina</taxon>
        <taxon>Arionoidea</taxon>
        <taxon>Arionidae</taxon>
        <taxon>Arion</taxon>
    </lineage>
</organism>
<accession>A0A0B7AIV6</accession>
<dbReference type="InterPro" id="IPR018123">
    <property type="entry name" value="WWE-dom_subgr"/>
</dbReference>
<dbReference type="InterPro" id="IPR039396">
    <property type="entry name" value="Deltex_C"/>
</dbReference>
<protein>
    <recommendedName>
        <fullName evidence="11">E3 ubiquitin-protein ligase</fullName>
        <ecNumber evidence="11">2.3.2.27</ecNumber>
    </recommendedName>
</protein>
<keyword evidence="6" id="KW-0677">Repeat</keyword>
<dbReference type="InterPro" id="IPR039399">
    <property type="entry name" value="Deltex_C_sf"/>
</dbReference>
<evidence type="ECO:0000256" key="6">
    <source>
        <dbReference type="ARBA" id="ARBA00022737"/>
    </source>
</evidence>
<feature type="compositionally biased region" description="Polar residues" evidence="12">
    <location>
        <begin position="210"/>
        <end position="220"/>
    </location>
</feature>
<dbReference type="GO" id="GO:0061630">
    <property type="term" value="F:ubiquitin protein ligase activity"/>
    <property type="evidence" value="ECO:0007669"/>
    <property type="project" value="UniProtKB-UniRule"/>
</dbReference>
<dbReference type="UniPathway" id="UPA00143"/>
<feature type="domain" description="RING-type" evidence="13">
    <location>
        <begin position="417"/>
        <end position="474"/>
    </location>
</feature>
<gene>
    <name evidence="15" type="primary">ORF118437</name>
</gene>
<dbReference type="InterPro" id="IPR013083">
    <property type="entry name" value="Znf_RING/FYVE/PHD"/>
</dbReference>
<feature type="domain" description="WWE" evidence="14">
    <location>
        <begin position="1"/>
        <end position="73"/>
    </location>
</feature>
<evidence type="ECO:0000256" key="4">
    <source>
        <dbReference type="ARBA" id="ARBA00022679"/>
    </source>
</evidence>
<evidence type="ECO:0000256" key="5">
    <source>
        <dbReference type="ARBA" id="ARBA00022723"/>
    </source>
</evidence>
<dbReference type="SMART" id="SM00678">
    <property type="entry name" value="WWE"/>
    <property type="match status" value="2"/>
</dbReference>
<dbReference type="GO" id="GO:0007219">
    <property type="term" value="P:Notch signaling pathway"/>
    <property type="evidence" value="ECO:0007669"/>
    <property type="project" value="UniProtKB-KW"/>
</dbReference>
<dbReference type="AlphaFoldDB" id="A0A0B7AIV6"/>
<feature type="domain" description="WWE" evidence="14">
    <location>
        <begin position="74"/>
        <end position="157"/>
    </location>
</feature>
<comment type="subcellular location">
    <subcellularLocation>
        <location evidence="11">Cytoplasm</location>
    </subcellularLocation>
</comment>
<proteinExistence type="inferred from homology"/>
<dbReference type="EMBL" id="HACG01033111">
    <property type="protein sequence ID" value="CEK79976.1"/>
    <property type="molecule type" value="Transcribed_RNA"/>
</dbReference>
<dbReference type="InterPro" id="IPR004170">
    <property type="entry name" value="WWE_dom"/>
</dbReference>
<dbReference type="Pfam" id="PF00097">
    <property type="entry name" value="zf-C3HC4"/>
    <property type="match status" value="1"/>
</dbReference>
<dbReference type="FunFam" id="3.30.390.130:FF:000001">
    <property type="entry name" value="Probable E3 ubiquitin-protein ligase DTX3"/>
    <property type="match status" value="1"/>
</dbReference>
<dbReference type="GO" id="GO:0005737">
    <property type="term" value="C:cytoplasm"/>
    <property type="evidence" value="ECO:0007669"/>
    <property type="project" value="UniProtKB-SubCell"/>
</dbReference>
<evidence type="ECO:0000256" key="12">
    <source>
        <dbReference type="SAM" id="MobiDB-lite"/>
    </source>
</evidence>
<comment type="pathway">
    <text evidence="2 11">Protein modification; protein ubiquitination.</text>
</comment>
<dbReference type="PROSITE" id="PS50918">
    <property type="entry name" value="WWE"/>
    <property type="match status" value="2"/>
</dbReference>
<dbReference type="SUPFAM" id="SSF57850">
    <property type="entry name" value="RING/U-box"/>
    <property type="match status" value="1"/>
</dbReference>
<evidence type="ECO:0000256" key="11">
    <source>
        <dbReference type="RuleBase" id="RU367105"/>
    </source>
</evidence>
<dbReference type="Gene3D" id="3.30.720.50">
    <property type="match status" value="2"/>
</dbReference>